<feature type="compositionally biased region" description="Polar residues" evidence="1">
    <location>
        <begin position="11"/>
        <end position="20"/>
    </location>
</feature>
<proteinExistence type="predicted"/>
<evidence type="ECO:0000313" key="3">
    <source>
        <dbReference type="Proteomes" id="UP000008367"/>
    </source>
</evidence>
<feature type="non-terminal residue" evidence="2">
    <location>
        <position position="1"/>
    </location>
</feature>
<reference evidence="2 3" key="1">
    <citation type="submission" date="2012-10" db="EMBL/GenBank/DDBJ databases">
        <title>Genome sequence of Vibrio Cholerae HENC-02.</title>
        <authorList>
            <person name="Eppinger M."/>
            <person name="Hasan N.A."/>
            <person name="Sengamalay N."/>
            <person name="Hine E."/>
            <person name="Su Q."/>
            <person name="Daugherty S.C."/>
            <person name="Young S."/>
            <person name="Sadzewicz L."/>
            <person name="Tallon L."/>
            <person name="Cebula T.A."/>
            <person name="Ravel J."/>
            <person name="Colwell R.R."/>
        </authorList>
    </citation>
    <scope>NUCLEOTIDE SEQUENCE [LARGE SCALE GENOMIC DNA]</scope>
    <source>
        <strain evidence="2 3">HENC-02</strain>
    </source>
</reference>
<name>A0A454CQB7_VIBHA</name>
<dbReference type="AlphaFoldDB" id="A0A454CQB7"/>
<feature type="region of interest" description="Disordered" evidence="1">
    <location>
        <begin position="1"/>
        <end position="20"/>
    </location>
</feature>
<evidence type="ECO:0000313" key="2">
    <source>
        <dbReference type="EMBL" id="EKM28545.1"/>
    </source>
</evidence>
<comment type="caution">
    <text evidence="2">The sequence shown here is derived from an EMBL/GenBank/DDBJ whole genome shotgun (WGS) entry which is preliminary data.</text>
</comment>
<sequence length="20" mass="2296">AKPPKPKTEKQNPVANTRQY</sequence>
<protein>
    <submittedName>
        <fullName evidence="2">Uncharacterized protein</fullName>
    </submittedName>
</protein>
<feature type="compositionally biased region" description="Basic and acidic residues" evidence="1">
    <location>
        <begin position="1"/>
        <end position="10"/>
    </location>
</feature>
<dbReference type="Proteomes" id="UP000008367">
    <property type="component" value="Unassembled WGS sequence"/>
</dbReference>
<accession>A0A454CQB7</accession>
<organism evidence="2 3">
    <name type="scientific">Vibrio harveyi</name>
    <name type="common">Beneckea harveyi</name>
    <dbReference type="NCBI Taxonomy" id="669"/>
    <lineage>
        <taxon>Bacteria</taxon>
        <taxon>Pseudomonadati</taxon>
        <taxon>Pseudomonadota</taxon>
        <taxon>Gammaproteobacteria</taxon>
        <taxon>Vibrionales</taxon>
        <taxon>Vibrionaceae</taxon>
        <taxon>Vibrio</taxon>
    </lineage>
</organism>
<evidence type="ECO:0000256" key="1">
    <source>
        <dbReference type="SAM" id="MobiDB-lite"/>
    </source>
</evidence>
<dbReference type="EMBL" id="AJSR01002484">
    <property type="protein sequence ID" value="EKM28545.1"/>
    <property type="molecule type" value="Genomic_DNA"/>
</dbReference>
<gene>
    <name evidence="2" type="ORF">VCHENC02_5567B</name>
</gene>